<proteinExistence type="inferred from homology"/>
<dbReference type="Gene3D" id="3.90.1200.10">
    <property type="match status" value="1"/>
</dbReference>
<dbReference type="InterPro" id="IPR007822">
    <property type="entry name" value="LANC-like"/>
</dbReference>
<dbReference type="GO" id="GO:0031179">
    <property type="term" value="P:peptide modification"/>
    <property type="evidence" value="ECO:0007669"/>
    <property type="project" value="InterPro"/>
</dbReference>
<dbReference type="GO" id="GO:0005975">
    <property type="term" value="P:carbohydrate metabolic process"/>
    <property type="evidence" value="ECO:0007669"/>
    <property type="project" value="InterPro"/>
</dbReference>
<dbReference type="SMART" id="SM01260">
    <property type="entry name" value="LANC_like"/>
    <property type="match status" value="1"/>
</dbReference>
<evidence type="ECO:0000256" key="5">
    <source>
        <dbReference type="SAM" id="Phobius"/>
    </source>
</evidence>
<dbReference type="GO" id="GO:0046872">
    <property type="term" value="F:metal ion binding"/>
    <property type="evidence" value="ECO:0007669"/>
    <property type="project" value="UniProtKB-KW"/>
</dbReference>
<evidence type="ECO:0000256" key="4">
    <source>
        <dbReference type="SAM" id="MobiDB-lite"/>
    </source>
</evidence>
<comment type="caution">
    <text evidence="7">The sequence shown here is derived from an EMBL/GenBank/DDBJ whole genome shotgun (WGS) entry which is preliminary data.</text>
</comment>
<reference evidence="7 8" key="1">
    <citation type="submission" date="2015-12" db="EMBL/GenBank/DDBJ databases">
        <title>The genome of Folsomia candida.</title>
        <authorList>
            <person name="Faddeeva A."/>
            <person name="Derks M.F."/>
            <person name="Anvar Y."/>
            <person name="Smit S."/>
            <person name="Van Straalen N."/>
            <person name="Roelofs D."/>
        </authorList>
    </citation>
    <scope>NUCLEOTIDE SEQUENCE [LARGE SCALE GENOMIC DNA]</scope>
    <source>
        <strain evidence="7 8">VU population</strain>
        <tissue evidence="7">Whole body</tissue>
    </source>
</reference>
<feature type="compositionally biased region" description="Basic and acidic residues" evidence="4">
    <location>
        <begin position="663"/>
        <end position="692"/>
    </location>
</feature>
<keyword evidence="5" id="KW-0472">Membrane</keyword>
<feature type="transmembrane region" description="Helical" evidence="5">
    <location>
        <begin position="794"/>
        <end position="814"/>
    </location>
</feature>
<protein>
    <recommendedName>
        <fullName evidence="2">LanC-like protein 3 homolog</fullName>
    </recommendedName>
</protein>
<dbReference type="Pfam" id="PF05147">
    <property type="entry name" value="LANC_like"/>
    <property type="match status" value="1"/>
</dbReference>
<sequence>MSRHHHSRWFDNPFEDDEFKLDKAALKVQGLEYLDSAFAKGTRDGDGGLYVGAVGVAYAFLHVAHLLSPEERKKYHSLALNAYQTQAKYYLTSNPQRNDACAFLLGKAGFFAVGVVLGKESGHEDITEENIKNYIEAGEVCKQPNFGKHGGDELFVGRAGYLCGALWLQQKLGYMPIPQKDLLEIFNLIIESGRNYSNQHKSPCPLMYSYYDTEYLGAAHGLCSILQILLSYPQFLNENSDAETVVKATLDFYLTLQDSSGNFPCAMDEIGPRKKRGDADMLVHWCHGAPGVVYLLAKAYLHYKDKKYLDACIRCGDLVWNRGLLRKGPGICHGVAGSGYVFLLIYNLLEQRDPKHLYRAAKFAQFLKSSQFLKEARTPDCAFSLYEGIAGTACFVLDLLQPVQAGCKELDNFLSSIHKVQLTTKVFTVGSESFNGAEVDGVGENTKIRKCSEEHQFNLICKSTILEDDGNRDNLEKYYWSILFTKEKICYDFLENLAQELGEVSPLCPKMHHCYSEGEEEYFCLIMDDLSIGFTNPLDHGEGISLQECNLIMKSLARLHALSLGCTLPSKYEICTTELLFSAGVEPALKPLTYNSFLGFLKLTANFRPDLLPYLKRIDDDENIWNRLCDLVKPGRTSFSCLCHGDPRSSNIFLEKSTSQKPSCRENNGKSSNHHDYHHHDGSNFKPEEKNVENGMSVNGGGESQIQSLLLQEPGLRFIDFQLTRYASPVTDLQYVLHMNTTRDFREKHTMEVLRTYYAEFQDVLGRFPHVILEQSEGVRGWTFEKLTEEYEKFYMYGFLAAVILLPIVLLRPVDMDIDKSMSQMTKAERTQFFKDGRADLVFNAGSRNDNMRKRLFEMCDEMVAKNVIPTNAPA</sequence>
<gene>
    <name evidence="7" type="ORF">Fcan01_01776</name>
</gene>
<feature type="region of interest" description="Disordered" evidence="4">
    <location>
        <begin position="654"/>
        <end position="699"/>
    </location>
</feature>
<dbReference type="InterPro" id="IPR015897">
    <property type="entry name" value="CHK_kinase-like"/>
</dbReference>
<dbReference type="SUPFAM" id="SSF158745">
    <property type="entry name" value="LanC-like"/>
    <property type="match status" value="1"/>
</dbReference>
<keyword evidence="5" id="KW-0812">Transmembrane</keyword>
<dbReference type="PANTHER" id="PTHR12736">
    <property type="entry name" value="LANC-LIKE PROTEIN"/>
    <property type="match status" value="1"/>
</dbReference>
<keyword evidence="5" id="KW-1133">Transmembrane helix</keyword>
<feature type="binding site" evidence="3">
    <location>
        <position position="333"/>
    </location>
    <ligand>
        <name>Zn(2+)</name>
        <dbReference type="ChEBI" id="CHEBI:29105"/>
    </ligand>
</feature>
<organism evidence="7 8">
    <name type="scientific">Folsomia candida</name>
    <name type="common">Springtail</name>
    <dbReference type="NCBI Taxonomy" id="158441"/>
    <lineage>
        <taxon>Eukaryota</taxon>
        <taxon>Metazoa</taxon>
        <taxon>Ecdysozoa</taxon>
        <taxon>Arthropoda</taxon>
        <taxon>Hexapoda</taxon>
        <taxon>Collembola</taxon>
        <taxon>Entomobryomorpha</taxon>
        <taxon>Isotomoidea</taxon>
        <taxon>Isotomidae</taxon>
        <taxon>Proisotominae</taxon>
        <taxon>Folsomia</taxon>
    </lineage>
</organism>
<dbReference type="CDD" id="cd04794">
    <property type="entry name" value="euk_LANCL"/>
    <property type="match status" value="1"/>
</dbReference>
<comment type="similarity">
    <text evidence="1">Belongs to the LanC-like protein family.</text>
</comment>
<evidence type="ECO:0000256" key="1">
    <source>
        <dbReference type="ARBA" id="ARBA00007179"/>
    </source>
</evidence>
<dbReference type="InterPro" id="IPR012341">
    <property type="entry name" value="6hp_glycosidase-like_sf"/>
</dbReference>
<dbReference type="SMART" id="SM00587">
    <property type="entry name" value="CHK"/>
    <property type="match status" value="1"/>
</dbReference>
<keyword evidence="3" id="KW-0862">Zinc</keyword>
<dbReference type="InterPro" id="IPR011009">
    <property type="entry name" value="Kinase-like_dom_sf"/>
</dbReference>
<feature type="binding site" evidence="3">
    <location>
        <position position="332"/>
    </location>
    <ligand>
        <name>Zn(2+)</name>
        <dbReference type="ChEBI" id="CHEBI:29105"/>
    </ligand>
</feature>
<dbReference type="InterPro" id="IPR004119">
    <property type="entry name" value="EcKL"/>
</dbReference>
<dbReference type="FunFam" id="1.50.10.10:FF:000012">
    <property type="entry name" value="LanC-like protein 3"/>
    <property type="match status" value="1"/>
</dbReference>
<dbReference type="Pfam" id="PF02958">
    <property type="entry name" value="EcKL"/>
    <property type="match status" value="2"/>
</dbReference>
<evidence type="ECO:0000259" key="6">
    <source>
        <dbReference type="SMART" id="SM00587"/>
    </source>
</evidence>
<evidence type="ECO:0000256" key="2">
    <source>
        <dbReference type="ARBA" id="ARBA00069999"/>
    </source>
</evidence>
<keyword evidence="8" id="KW-1185">Reference proteome</keyword>
<dbReference type="AlphaFoldDB" id="A0A226F4U8"/>
<dbReference type="Gene3D" id="1.50.10.10">
    <property type="match status" value="1"/>
</dbReference>
<evidence type="ECO:0000313" key="8">
    <source>
        <dbReference type="Proteomes" id="UP000198287"/>
    </source>
</evidence>
<dbReference type="GO" id="GO:0005886">
    <property type="term" value="C:plasma membrane"/>
    <property type="evidence" value="ECO:0007669"/>
    <property type="project" value="TreeGrafter"/>
</dbReference>
<feature type="domain" description="CHK kinase-like" evidence="6">
    <location>
        <begin position="525"/>
        <end position="767"/>
    </location>
</feature>
<dbReference type="Proteomes" id="UP000198287">
    <property type="component" value="Unassembled WGS sequence"/>
</dbReference>
<evidence type="ECO:0000313" key="7">
    <source>
        <dbReference type="EMBL" id="OXA64211.1"/>
    </source>
</evidence>
<dbReference type="EMBL" id="LNIX01000001">
    <property type="protein sequence ID" value="OXA64211.1"/>
    <property type="molecule type" value="Genomic_DNA"/>
</dbReference>
<evidence type="ECO:0000256" key="3">
    <source>
        <dbReference type="PIRSR" id="PIRSR607822-1"/>
    </source>
</evidence>
<dbReference type="PRINTS" id="PR01951">
    <property type="entry name" value="LANCEUKARYTE"/>
</dbReference>
<feature type="binding site" evidence="3">
    <location>
        <position position="286"/>
    </location>
    <ligand>
        <name>Zn(2+)</name>
        <dbReference type="ChEBI" id="CHEBI:29105"/>
    </ligand>
</feature>
<accession>A0A226F4U8</accession>
<dbReference type="PANTHER" id="PTHR12736:SF7">
    <property type="entry name" value="LANC-LIKE PROTEIN 3"/>
    <property type="match status" value="1"/>
</dbReference>
<dbReference type="InterPro" id="IPR020464">
    <property type="entry name" value="LanC-like_prot_euk"/>
</dbReference>
<dbReference type="PRINTS" id="PR01950">
    <property type="entry name" value="LANCSUPER"/>
</dbReference>
<dbReference type="SUPFAM" id="SSF56112">
    <property type="entry name" value="Protein kinase-like (PK-like)"/>
    <property type="match status" value="1"/>
</dbReference>
<keyword evidence="3" id="KW-0479">Metal-binding</keyword>
<dbReference type="OrthoDB" id="190089at2759"/>
<name>A0A226F4U8_FOLCA</name>